<gene>
    <name evidence="3" type="ORF">GCM10010383_74000</name>
</gene>
<dbReference type="PROSITE" id="PS00092">
    <property type="entry name" value="N6_MTASE"/>
    <property type="match status" value="1"/>
</dbReference>
<evidence type="ECO:0000256" key="1">
    <source>
        <dbReference type="SAM" id="MobiDB-lite"/>
    </source>
</evidence>
<proteinExistence type="predicted"/>
<dbReference type="CDD" id="cd02440">
    <property type="entry name" value="AdoMet_MTases"/>
    <property type="match status" value="1"/>
</dbReference>
<dbReference type="Gene3D" id="3.40.50.150">
    <property type="entry name" value="Vaccinia Virus protein VP39"/>
    <property type="match status" value="1"/>
</dbReference>
<dbReference type="SUPFAM" id="SSF53335">
    <property type="entry name" value="S-adenosyl-L-methionine-dependent methyltransferases"/>
    <property type="match status" value="1"/>
</dbReference>
<evidence type="ECO:0000259" key="2">
    <source>
        <dbReference type="Pfam" id="PF05175"/>
    </source>
</evidence>
<keyword evidence="4" id="KW-1185">Reference proteome</keyword>
<sequence>MSTIHWIEAQPRSARFHSESGLPLPRRVVVADDRMRASVAYRLACEGTALLWRGDFHNARQLLRAMDRRVGRSAPGAAPAPAETFRLQRRFRAHRARVLGKLLVVLEDHALALRRAPDVRRACDEAYGPADGPVAVALTELLGVVSARQWRERGVHVPALEARVHPHYGVFAPTRGEYVDLVARAPLPCGGGVRTAFDLGTGTGVLAAVLARRGVGQVVATDVSARARDCARDNVRRLGLGRTVRVTGPGLYPEGRAHLVVCNPPWIPARPASDLDLGVYDADGGMLHGFLDGLAGRLEPGGEGWLVLSDLAEGLGLRSREELLSAIEAAGLRVVDRLDTRPRHPRVRDTGDPLHAVRAAEVTSLWRLAPSGDWVTGPGQSVKPVKRPRWKSSGPCGASSPVPRAFTRPTTIRWSPPVWTAWIAQSIQATAPDRRGEPDTGAASYATPANLSAPLTAKARHSSAWPADRTFTQKAPARAIRGQVVDVRPTMKATRGGSREREVKDWQAKPAGESPVVAGGAVTTATPVAKFPRTRRNSRASRGARSSSPTHRNSGRGSGSTGSGAVARTDLR</sequence>
<dbReference type="Pfam" id="PF05175">
    <property type="entry name" value="MTS"/>
    <property type="match status" value="1"/>
</dbReference>
<feature type="region of interest" description="Disordered" evidence="1">
    <location>
        <begin position="377"/>
        <end position="409"/>
    </location>
</feature>
<feature type="compositionally biased region" description="Basic and acidic residues" evidence="1">
    <location>
        <begin position="497"/>
        <end position="507"/>
    </location>
</feature>
<feature type="region of interest" description="Disordered" evidence="1">
    <location>
        <begin position="492"/>
        <end position="572"/>
    </location>
</feature>
<name>A0ABQ2XUB6_9ACTN</name>
<evidence type="ECO:0000313" key="4">
    <source>
        <dbReference type="Proteomes" id="UP000617743"/>
    </source>
</evidence>
<dbReference type="InterPro" id="IPR029063">
    <property type="entry name" value="SAM-dependent_MTases_sf"/>
</dbReference>
<reference evidence="4" key="1">
    <citation type="journal article" date="2019" name="Int. J. Syst. Evol. Microbiol.">
        <title>The Global Catalogue of Microorganisms (GCM) 10K type strain sequencing project: providing services to taxonomists for standard genome sequencing and annotation.</title>
        <authorList>
            <consortium name="The Broad Institute Genomics Platform"/>
            <consortium name="The Broad Institute Genome Sequencing Center for Infectious Disease"/>
            <person name="Wu L."/>
            <person name="Ma J."/>
        </authorList>
    </citation>
    <scope>NUCLEOTIDE SEQUENCE [LARGE SCALE GENOMIC DNA]</scope>
    <source>
        <strain evidence="4">JCM 4866</strain>
    </source>
</reference>
<protein>
    <recommendedName>
        <fullName evidence="2">Methyltransferase small domain-containing protein</fullName>
    </recommendedName>
</protein>
<dbReference type="InterPro" id="IPR002052">
    <property type="entry name" value="DNA_methylase_N6_adenine_CS"/>
</dbReference>
<dbReference type="Proteomes" id="UP000617743">
    <property type="component" value="Unassembled WGS sequence"/>
</dbReference>
<organism evidence="3 4">
    <name type="scientific">Streptomyces lomondensis</name>
    <dbReference type="NCBI Taxonomy" id="68229"/>
    <lineage>
        <taxon>Bacteria</taxon>
        <taxon>Bacillati</taxon>
        <taxon>Actinomycetota</taxon>
        <taxon>Actinomycetes</taxon>
        <taxon>Kitasatosporales</taxon>
        <taxon>Streptomycetaceae</taxon>
        <taxon>Streptomyces</taxon>
    </lineage>
</organism>
<accession>A0ABQ2XUB6</accession>
<dbReference type="EMBL" id="BMWC01000018">
    <property type="protein sequence ID" value="GGX33056.1"/>
    <property type="molecule type" value="Genomic_DNA"/>
</dbReference>
<evidence type="ECO:0000313" key="3">
    <source>
        <dbReference type="EMBL" id="GGX33056.1"/>
    </source>
</evidence>
<feature type="compositionally biased region" description="Low complexity" evidence="1">
    <location>
        <begin position="515"/>
        <end position="529"/>
    </location>
</feature>
<feature type="domain" description="Methyltransferase small" evidence="2">
    <location>
        <begin position="194"/>
        <end position="307"/>
    </location>
</feature>
<dbReference type="InterPro" id="IPR007848">
    <property type="entry name" value="Small_mtfrase_dom"/>
</dbReference>
<comment type="caution">
    <text evidence="3">The sequence shown here is derived from an EMBL/GenBank/DDBJ whole genome shotgun (WGS) entry which is preliminary data.</text>
</comment>